<dbReference type="Ensembl" id="ENSTMTT00000027948.1">
    <property type="protein sequence ID" value="ENSTMTP00000026971.1"/>
    <property type="gene ID" value="ENSTMTG00000019709.1"/>
</dbReference>
<reference evidence="1" key="2">
    <citation type="submission" date="2025-09" db="UniProtKB">
        <authorList>
            <consortium name="Ensembl"/>
        </authorList>
    </citation>
    <scope>IDENTIFICATION</scope>
</reference>
<reference evidence="1" key="1">
    <citation type="submission" date="2025-08" db="UniProtKB">
        <authorList>
            <consortium name="Ensembl"/>
        </authorList>
    </citation>
    <scope>IDENTIFICATION</scope>
</reference>
<dbReference type="InParanoid" id="A0A674JYS1"/>
<proteinExistence type="predicted"/>
<evidence type="ECO:0000313" key="1">
    <source>
        <dbReference type="Ensembl" id="ENSTMTP00000026971.1"/>
    </source>
</evidence>
<protein>
    <submittedName>
        <fullName evidence="1">Uncharacterized protein</fullName>
    </submittedName>
</protein>
<accession>A0A674JYS1</accession>
<evidence type="ECO:0000313" key="2">
    <source>
        <dbReference type="Proteomes" id="UP000472274"/>
    </source>
</evidence>
<organism evidence="1 2">
    <name type="scientific">Terrapene triunguis</name>
    <name type="common">Three-toed box turtle</name>
    <dbReference type="NCBI Taxonomy" id="2587831"/>
    <lineage>
        <taxon>Eukaryota</taxon>
        <taxon>Metazoa</taxon>
        <taxon>Chordata</taxon>
        <taxon>Craniata</taxon>
        <taxon>Vertebrata</taxon>
        <taxon>Euteleostomi</taxon>
        <taxon>Archelosauria</taxon>
        <taxon>Testudinata</taxon>
        <taxon>Testudines</taxon>
        <taxon>Cryptodira</taxon>
        <taxon>Durocryptodira</taxon>
        <taxon>Testudinoidea</taxon>
        <taxon>Emydidae</taxon>
        <taxon>Terrapene</taxon>
    </lineage>
</organism>
<dbReference type="GeneTree" id="ENSGT00920000150778"/>
<name>A0A674JYS1_9SAUR</name>
<dbReference type="AlphaFoldDB" id="A0A674JYS1"/>
<dbReference type="Proteomes" id="UP000472274">
    <property type="component" value="Unplaced"/>
</dbReference>
<keyword evidence="2" id="KW-1185">Reference proteome</keyword>
<sequence>AFQRQKKLLFRSIFLSYRDKCHLWHNSGDDNGDLNADSNDPEQIFQNIQFQKEIMANIRCRPWPMRQKLRALRQAKEIVLKYEGRLTRTRGYQAAGAEVQGWRWEQEPNNVYSIKSCFAEVGAQVQSFNMRSVSAFLFSR</sequence>